<comment type="caution">
    <text evidence="2">The sequence shown here is derived from an EMBL/GenBank/DDBJ whole genome shotgun (WGS) entry which is preliminary data.</text>
</comment>
<protein>
    <submittedName>
        <fullName evidence="2">Uncharacterized protein</fullName>
    </submittedName>
</protein>
<dbReference type="RefSeq" id="WP_185389202.1">
    <property type="nucleotide sequence ID" value="NZ_JAARQN010000007.1"/>
</dbReference>
<dbReference type="AlphaFoldDB" id="A0A841YXB4"/>
<evidence type="ECO:0000313" key="3">
    <source>
        <dbReference type="Proteomes" id="UP000569903"/>
    </source>
</evidence>
<accession>A0A841YXB4</accession>
<proteinExistence type="predicted"/>
<organism evidence="2 3">
    <name type="scientific">Listeria newyorkensis</name>
    <dbReference type="NCBI Taxonomy" id="1497681"/>
    <lineage>
        <taxon>Bacteria</taxon>
        <taxon>Bacillati</taxon>
        <taxon>Bacillota</taxon>
        <taxon>Bacilli</taxon>
        <taxon>Bacillales</taxon>
        <taxon>Listeriaceae</taxon>
        <taxon>Listeria</taxon>
    </lineage>
</organism>
<evidence type="ECO:0000313" key="2">
    <source>
        <dbReference type="EMBL" id="MBC1457955.1"/>
    </source>
</evidence>
<feature type="transmembrane region" description="Helical" evidence="1">
    <location>
        <begin position="6"/>
        <end position="25"/>
    </location>
</feature>
<dbReference type="Proteomes" id="UP000569903">
    <property type="component" value="Unassembled WGS sequence"/>
</dbReference>
<dbReference type="EMBL" id="JAARQN010000007">
    <property type="protein sequence ID" value="MBC1457955.1"/>
    <property type="molecule type" value="Genomic_DNA"/>
</dbReference>
<feature type="transmembrane region" description="Helical" evidence="1">
    <location>
        <begin position="37"/>
        <end position="56"/>
    </location>
</feature>
<reference evidence="2 3" key="1">
    <citation type="submission" date="2020-03" db="EMBL/GenBank/DDBJ databases">
        <title>Soil Listeria distribution.</title>
        <authorList>
            <person name="Liao J."/>
            <person name="Wiedmann M."/>
        </authorList>
    </citation>
    <scope>NUCLEOTIDE SEQUENCE [LARGE SCALE GENOMIC DNA]</scope>
    <source>
        <strain evidence="2 3">FSL L7-1614</strain>
    </source>
</reference>
<evidence type="ECO:0000256" key="1">
    <source>
        <dbReference type="SAM" id="Phobius"/>
    </source>
</evidence>
<sequence>MDNNLLLFFAVMVAVLALVLILLYLKKRNRYHPSFNVIAIVAYVVTLVAYMTFFVYSF</sequence>
<keyword evidence="1" id="KW-0472">Membrane</keyword>
<keyword evidence="1" id="KW-1133">Transmembrane helix</keyword>
<gene>
    <name evidence="2" type="ORF">HB850_09305</name>
</gene>
<keyword evidence="1" id="KW-0812">Transmembrane</keyword>
<name>A0A841YXB4_9LIST</name>